<dbReference type="SUPFAM" id="SSF56507">
    <property type="entry name" value="Methionine synthase activation domain-like"/>
    <property type="match status" value="1"/>
</dbReference>
<keyword evidence="17" id="KW-0170">Cobalt</keyword>
<dbReference type="PROSITE" id="PS51332">
    <property type="entry name" value="B12_BINDING"/>
    <property type="match status" value="1"/>
</dbReference>
<feature type="binding site" evidence="20">
    <location>
        <position position="317"/>
    </location>
    <ligand>
        <name>Zn(2+)</name>
        <dbReference type="ChEBI" id="CHEBI:29105"/>
    </ligand>
</feature>
<keyword evidence="8 21" id="KW-0489">Methyltransferase</keyword>
<sequence length="1398" mass="155546">MSNFQLDAVPPLGARGLLQDILKQRILVLDGAMGTMLQRYKFEEEDFRGERFKDFPHPLKGNNDLLSLTQPEAVKEVHRLYFQAGADIVETNTFSGTTIGMADYHMEDLVYELNFQSAKIAREVADEFTDKPRFVAGSIGPTNRTASMSPDVNDPGYRAVTFDDLKIAYRQQVEALIDGGADILLVETIFDTLNAKAALFAIEEVKEDRGLDIPVMVSGTITDASGRTLSGQTVEAFLISIQHIPLLSIGFNCALGADQLKPYLKRLAHNTQLNISAHPNAGLPNAFGQYDQTAEEMQQLIREYLDENLVNIIGGCCGTTPEHIKLIAEAVAPLTPNGGVVAPPKKVLTLSGLEPLKITPSTIENQGNDLTLSGDTSVSPSFGGGGEARSLFVNVGERTNVTGSRKFLRLIKEEKYDEALDIARAQVEGGAQIIDVNMDEGMLDGVFAMTKFLNLIAAEPDIARVPVMIDSSKWEIIEAGLKVIQGKGVVNSISLKEGEETFIHHAKLIKRYGAAVIVMAFDEVGQADTYERRIEICKRSYDVLVQKVGFPAEDIIFDPNIFPVATGMEEHRRNAIDFFLATKWIRENLPYANISGGVSNVSFSFRGNDKVREAMHSAFLYHAINHGMTMGIVNPEMLEIYDEIDKELLEHVEDVLLDRRDDATERLLEYAERIKGDGSPLLRRGAGGEALWRQGSVQERLTHSLVKGVDEFIEIDVEEARLTVTRPIEVIENHLMNGMNVVGDLFGSGKMFLPQVVKSARVMKKAVAYLMPYISPPTPKGGVDKQTWKTASPTLYAKLKERAKTMRNNPTDAEKMLWNVLSNKGIDGFKFRRQHIIGEYIVDFVCLENQLVIEVDGAVHNNKEQIEHDRFRTEWLESKGFKVIRFKNDEVLRNLFQTIEIIGKELNTQLGAPPSGAGGAGKILMATVKGDVHDIGKNIVSVVLACNNFEIIDLGVMVPPEKIIETAVKENVDIIGLSGLITPSLDEMVYLAKELDKLNIKIPVMIGGATTSRAHTAVKIAPEYKETVVHVNDASRAVTVATNLLQTETKVNYAKSLREEYNTLREGYLNRSREKNFLSIKEARQNKLKIDWKVYEPVKPNFIGNKTIEVDLAELVDFIDWTPFFQSWELYGKFPAILKDEVVGEQATALFADAQEMLSQIVKEKWFVAKGILGIYPANQINDDDILVSDEKGAPLVQFLTLRQQSQKTVGAPNIALADFIAPIEEIQDYIGCFCVTTGFGVDEKAAEFEKELDDYNAILVKALGDRFAEAFAEYLHLKVRKEIWGYDANENLTNDELIKENYKGIRPAPGYPACPDHLEKPIIWELLKVEETIGVKLTESMAMWPAASVSGYYFANPQSKYFGLGKIKEDQVCDYAKRRGISVEEATKWLAPNISPS</sequence>
<dbReference type="PANTHER" id="PTHR45833:SF1">
    <property type="entry name" value="METHIONINE SYNTHASE"/>
    <property type="match status" value="1"/>
</dbReference>
<evidence type="ECO:0000256" key="7">
    <source>
        <dbReference type="ARBA" id="ARBA00013998"/>
    </source>
</evidence>
<dbReference type="InterPro" id="IPR007569">
    <property type="entry name" value="DUF559"/>
</dbReference>
<comment type="caution">
    <text evidence="27">The sequence shown here is derived from an EMBL/GenBank/DDBJ whole genome shotgun (WGS) entry which is preliminary data.</text>
</comment>
<dbReference type="Gene3D" id="3.20.20.20">
    <property type="entry name" value="Dihydropteroate synthase-like"/>
    <property type="match status" value="1"/>
</dbReference>
<dbReference type="PROSITE" id="PS51337">
    <property type="entry name" value="B12_BINDING_NTER"/>
    <property type="match status" value="1"/>
</dbReference>
<dbReference type="Gene3D" id="1.10.288.10">
    <property type="entry name" value="Cobalamin-dependent Methionine Synthase, domain 2"/>
    <property type="match status" value="1"/>
</dbReference>
<evidence type="ECO:0000256" key="6">
    <source>
        <dbReference type="ARBA" id="ARBA00012032"/>
    </source>
</evidence>
<feature type="domain" description="B12-binding" evidence="25">
    <location>
        <begin position="920"/>
        <end position="1055"/>
    </location>
</feature>
<dbReference type="InterPro" id="IPR036594">
    <property type="entry name" value="Meth_synthase_dom"/>
</dbReference>
<dbReference type="InterPro" id="IPR011335">
    <property type="entry name" value="Restrct_endonuc-II-like"/>
</dbReference>
<dbReference type="PIRSF" id="PIRSF000381">
    <property type="entry name" value="MetH"/>
    <property type="match status" value="1"/>
</dbReference>
<evidence type="ECO:0000256" key="1">
    <source>
        <dbReference type="ARBA" id="ARBA00001700"/>
    </source>
</evidence>
<evidence type="ECO:0000256" key="4">
    <source>
        <dbReference type="ARBA" id="ARBA00005178"/>
    </source>
</evidence>
<comment type="cofactor">
    <cofactor evidence="3">
        <name>methylcob(III)alamin</name>
        <dbReference type="ChEBI" id="CHEBI:28115"/>
    </cofactor>
</comment>
<dbReference type="SMART" id="SM01018">
    <property type="entry name" value="B12-binding_2"/>
    <property type="match status" value="1"/>
</dbReference>
<feature type="domain" description="AdoMet activation" evidence="24">
    <location>
        <begin position="1071"/>
        <end position="1398"/>
    </location>
</feature>
<evidence type="ECO:0000256" key="8">
    <source>
        <dbReference type="ARBA" id="ARBA00022603"/>
    </source>
</evidence>
<keyword evidence="28" id="KW-1185">Reference proteome</keyword>
<dbReference type="Gene3D" id="3.20.20.330">
    <property type="entry name" value="Homocysteine-binding-like domain"/>
    <property type="match status" value="1"/>
</dbReference>
<organism evidence="27 28">
    <name type="scientific">Flavobacterium covae</name>
    <dbReference type="NCBI Taxonomy" id="2906076"/>
    <lineage>
        <taxon>Bacteria</taxon>
        <taxon>Pseudomonadati</taxon>
        <taxon>Bacteroidota</taxon>
        <taxon>Flavobacteriia</taxon>
        <taxon>Flavobacteriales</taxon>
        <taxon>Flavobacteriaceae</taxon>
        <taxon>Flavobacterium</taxon>
    </lineage>
</organism>
<dbReference type="InterPro" id="IPR004223">
    <property type="entry name" value="VitB12-dep_Met_synth_activ_dom"/>
</dbReference>
<evidence type="ECO:0000313" key="28">
    <source>
        <dbReference type="Proteomes" id="UP001621713"/>
    </source>
</evidence>
<evidence type="ECO:0000256" key="16">
    <source>
        <dbReference type="ARBA" id="ARBA00023167"/>
    </source>
</evidence>
<evidence type="ECO:0000256" key="17">
    <source>
        <dbReference type="ARBA" id="ARBA00023285"/>
    </source>
</evidence>
<dbReference type="InterPro" id="IPR011822">
    <property type="entry name" value="MetH"/>
</dbReference>
<dbReference type="SUPFAM" id="SSF52242">
    <property type="entry name" value="Cobalamin (vitamin B12)-binding domain"/>
    <property type="match status" value="1"/>
</dbReference>
<dbReference type="InterPro" id="IPR047216">
    <property type="entry name" value="Endonuclease_DUF559_bact"/>
</dbReference>
<dbReference type="SUPFAM" id="SSF82282">
    <property type="entry name" value="Homocysteine S-methyltransferase"/>
    <property type="match status" value="1"/>
</dbReference>
<dbReference type="InterPro" id="IPR003726">
    <property type="entry name" value="HCY_dom"/>
</dbReference>
<feature type="domain" description="B12-binding N-terminal" evidence="26">
    <location>
        <begin position="688"/>
        <end position="782"/>
    </location>
</feature>
<comment type="catalytic activity">
    <reaction evidence="1">
        <text>(6S)-5-methyl-5,6,7,8-tetrahydrofolate + L-homocysteine = (6S)-5,6,7,8-tetrahydrofolate + L-methionine</text>
        <dbReference type="Rhea" id="RHEA:11172"/>
        <dbReference type="ChEBI" id="CHEBI:18608"/>
        <dbReference type="ChEBI" id="CHEBI:57453"/>
        <dbReference type="ChEBI" id="CHEBI:57844"/>
        <dbReference type="ChEBI" id="CHEBI:58199"/>
        <dbReference type="EC" id="2.1.1.13"/>
    </reaction>
</comment>
<feature type="domain" description="Pterin-binding" evidence="23">
    <location>
        <begin position="392"/>
        <end position="653"/>
    </location>
</feature>
<dbReference type="InterPro" id="IPR036589">
    <property type="entry name" value="HCY_dom_sf"/>
</dbReference>
<keyword evidence="12" id="KW-0949">S-adenosyl-L-methionine</keyword>
<evidence type="ECO:0000256" key="20">
    <source>
        <dbReference type="PROSITE-ProRule" id="PRU00333"/>
    </source>
</evidence>
<name>A0ABW8PCX5_9FLAO</name>
<keyword evidence="11 21" id="KW-0808">Transferase</keyword>
<evidence type="ECO:0000256" key="12">
    <source>
        <dbReference type="ARBA" id="ARBA00022691"/>
    </source>
</evidence>
<dbReference type="PANTHER" id="PTHR45833">
    <property type="entry name" value="METHIONINE SYNTHASE"/>
    <property type="match status" value="1"/>
</dbReference>
<dbReference type="InterPro" id="IPR011005">
    <property type="entry name" value="Dihydropteroate_synth-like_sf"/>
</dbReference>
<feature type="binding site" evidence="20">
    <location>
        <position position="316"/>
    </location>
    <ligand>
        <name>Zn(2+)</name>
        <dbReference type="ChEBI" id="CHEBI:29105"/>
    </ligand>
</feature>
<accession>A0ABW8PCX5</accession>
<dbReference type="InterPro" id="IPR006158">
    <property type="entry name" value="Cobalamin-bd"/>
</dbReference>
<dbReference type="InterPro" id="IPR036724">
    <property type="entry name" value="Cobalamin-bd_sf"/>
</dbReference>
<dbReference type="Gene3D" id="3.10.196.10">
    <property type="entry name" value="Vitamin B12-dependent methionine synthase, activation domain"/>
    <property type="match status" value="1"/>
</dbReference>
<dbReference type="CDD" id="cd01038">
    <property type="entry name" value="Endonuclease_DUF559"/>
    <property type="match status" value="1"/>
</dbReference>
<dbReference type="CDD" id="cd00740">
    <property type="entry name" value="MeTr"/>
    <property type="match status" value="1"/>
</dbReference>
<keyword evidence="16" id="KW-0486">Methionine biosynthesis</keyword>
<dbReference type="SUPFAM" id="SSF51717">
    <property type="entry name" value="Dihydropteroate synthetase-like"/>
    <property type="match status" value="1"/>
</dbReference>
<dbReference type="Pfam" id="PF02574">
    <property type="entry name" value="S-methyl_trans"/>
    <property type="match status" value="1"/>
</dbReference>
<dbReference type="InterPro" id="IPR037010">
    <property type="entry name" value="VitB12-dep_Met_synth_activ_sf"/>
</dbReference>
<dbReference type="Pfam" id="PF02310">
    <property type="entry name" value="B12-binding"/>
    <property type="match status" value="1"/>
</dbReference>
<dbReference type="PROSITE" id="PS50974">
    <property type="entry name" value="ADOMET_ACTIVATION"/>
    <property type="match status" value="1"/>
</dbReference>
<dbReference type="EMBL" id="JAZHOJ010000001">
    <property type="protein sequence ID" value="MFK7002399.1"/>
    <property type="molecule type" value="Genomic_DNA"/>
</dbReference>
<evidence type="ECO:0000256" key="10">
    <source>
        <dbReference type="ARBA" id="ARBA00022628"/>
    </source>
</evidence>
<evidence type="ECO:0000256" key="21">
    <source>
        <dbReference type="PROSITE-ProRule" id="PRU00346"/>
    </source>
</evidence>
<evidence type="ECO:0000259" key="23">
    <source>
        <dbReference type="PROSITE" id="PS50972"/>
    </source>
</evidence>
<protein>
    <recommendedName>
        <fullName evidence="7">Methionine synthase</fullName>
        <ecNumber evidence="6">2.1.1.13</ecNumber>
    </recommendedName>
    <alternativeName>
        <fullName evidence="19">5-methyltetrahydrofolate--homocysteine methyltransferase</fullName>
    </alternativeName>
</protein>
<keyword evidence="13 20" id="KW-0479">Metal-binding</keyword>
<comment type="cofactor">
    <cofactor evidence="2 20">
        <name>Zn(2+)</name>
        <dbReference type="ChEBI" id="CHEBI:29105"/>
    </cofactor>
</comment>
<evidence type="ECO:0000256" key="14">
    <source>
        <dbReference type="ARBA" id="ARBA00022737"/>
    </source>
</evidence>
<evidence type="ECO:0000256" key="18">
    <source>
        <dbReference type="ARBA" id="ARBA00025552"/>
    </source>
</evidence>
<evidence type="ECO:0000256" key="9">
    <source>
        <dbReference type="ARBA" id="ARBA00022605"/>
    </source>
</evidence>
<evidence type="ECO:0000256" key="13">
    <source>
        <dbReference type="ARBA" id="ARBA00022723"/>
    </source>
</evidence>
<evidence type="ECO:0000259" key="26">
    <source>
        <dbReference type="PROSITE" id="PS51337"/>
    </source>
</evidence>
<dbReference type="EC" id="2.1.1.13" evidence="6"/>
<dbReference type="InterPro" id="IPR003759">
    <property type="entry name" value="Cbl-bd_cap"/>
</dbReference>
<dbReference type="Gene3D" id="1.10.1240.10">
    <property type="entry name" value="Methionine synthase domain"/>
    <property type="match status" value="1"/>
</dbReference>
<proteinExistence type="inferred from homology"/>
<dbReference type="Pfam" id="PF02607">
    <property type="entry name" value="B12-binding_2"/>
    <property type="match status" value="1"/>
</dbReference>
<evidence type="ECO:0000256" key="15">
    <source>
        <dbReference type="ARBA" id="ARBA00022833"/>
    </source>
</evidence>
<dbReference type="InterPro" id="IPR000489">
    <property type="entry name" value="Pterin-binding_dom"/>
</dbReference>
<feature type="domain" description="Hcy-binding" evidence="22">
    <location>
        <begin position="15"/>
        <end position="331"/>
    </location>
</feature>
<dbReference type="Gene3D" id="3.40.960.10">
    <property type="entry name" value="VSR Endonuclease"/>
    <property type="match status" value="1"/>
</dbReference>
<dbReference type="Pfam" id="PF00809">
    <property type="entry name" value="Pterin_bind"/>
    <property type="match status" value="1"/>
</dbReference>
<dbReference type="InterPro" id="IPR050554">
    <property type="entry name" value="Met_Synthase/Corrinoid"/>
</dbReference>
<dbReference type="SUPFAM" id="SSF52980">
    <property type="entry name" value="Restriction endonuclease-like"/>
    <property type="match status" value="1"/>
</dbReference>
<evidence type="ECO:0000256" key="5">
    <source>
        <dbReference type="ARBA" id="ARBA00010398"/>
    </source>
</evidence>
<keyword evidence="15 20" id="KW-0862">Zinc</keyword>
<keyword evidence="14" id="KW-0677">Repeat</keyword>
<feature type="binding site" evidence="20">
    <location>
        <position position="253"/>
    </location>
    <ligand>
        <name>Zn(2+)</name>
        <dbReference type="ChEBI" id="CHEBI:29105"/>
    </ligand>
</feature>
<keyword evidence="9" id="KW-0028">Amino-acid biosynthesis</keyword>
<evidence type="ECO:0000259" key="22">
    <source>
        <dbReference type="PROSITE" id="PS50970"/>
    </source>
</evidence>
<reference evidence="27 28" key="1">
    <citation type="submission" date="2024-02" db="EMBL/GenBank/DDBJ databases">
        <title>Comparative Genomic Analysis of Flavobacterium Species Causing Columnaris Disease of Freshwater Fish in Thailand: Insights into Virulence and Resistance Mechanisms.</title>
        <authorList>
            <person name="Nguyen D."/>
            <person name="Chokmangmeepisarn P."/>
            <person name="Khianchaikhan K."/>
            <person name="Morishita M."/>
            <person name="Bunnoy A."/>
            <person name="Rodkhum C."/>
        </authorList>
    </citation>
    <scope>NUCLEOTIDE SEQUENCE [LARGE SCALE GENOMIC DNA]</scope>
    <source>
        <strain evidence="27 28">PCBSB2203</strain>
    </source>
</reference>
<dbReference type="Gene3D" id="3.40.50.280">
    <property type="entry name" value="Cobalamin-binding domain"/>
    <property type="match status" value="1"/>
</dbReference>
<comment type="function">
    <text evidence="18">Catalyzes the transfer of a methyl group from methyl-cobalamin to homocysteine, yielding enzyme-bound cob(I)alamin and methionine. Subsequently, remethylates the cofactor using methyltetrahydrofolate.</text>
</comment>
<evidence type="ECO:0000256" key="2">
    <source>
        <dbReference type="ARBA" id="ARBA00001947"/>
    </source>
</evidence>
<gene>
    <name evidence="27" type="ORF">V3467_00855</name>
</gene>
<evidence type="ECO:0000313" key="27">
    <source>
        <dbReference type="EMBL" id="MFK7002399.1"/>
    </source>
</evidence>
<evidence type="ECO:0000256" key="19">
    <source>
        <dbReference type="ARBA" id="ARBA00031040"/>
    </source>
</evidence>
<comment type="pathway">
    <text evidence="4">Amino-acid biosynthesis; L-methionine biosynthesis via de novo pathway; L-methionine from L-homocysteine (MetH route): step 1/1.</text>
</comment>
<evidence type="ECO:0000259" key="24">
    <source>
        <dbReference type="PROSITE" id="PS50974"/>
    </source>
</evidence>
<evidence type="ECO:0000259" key="25">
    <source>
        <dbReference type="PROSITE" id="PS51332"/>
    </source>
</evidence>
<evidence type="ECO:0000256" key="11">
    <source>
        <dbReference type="ARBA" id="ARBA00022679"/>
    </source>
</evidence>
<dbReference type="Pfam" id="PF04480">
    <property type="entry name" value="DUF559"/>
    <property type="match status" value="1"/>
</dbReference>
<evidence type="ECO:0000256" key="3">
    <source>
        <dbReference type="ARBA" id="ARBA00001956"/>
    </source>
</evidence>
<dbReference type="Pfam" id="PF02965">
    <property type="entry name" value="Met_synt_B12"/>
    <property type="match status" value="1"/>
</dbReference>
<dbReference type="PROSITE" id="PS50972">
    <property type="entry name" value="PTERIN_BINDING"/>
    <property type="match status" value="1"/>
</dbReference>
<dbReference type="Proteomes" id="UP001621713">
    <property type="component" value="Unassembled WGS sequence"/>
</dbReference>
<dbReference type="PROSITE" id="PS50970">
    <property type="entry name" value="HCY"/>
    <property type="match status" value="1"/>
</dbReference>
<keyword evidence="10" id="KW-0846">Cobalamin</keyword>
<dbReference type="SUPFAM" id="SSF47644">
    <property type="entry name" value="Methionine synthase domain"/>
    <property type="match status" value="1"/>
</dbReference>
<dbReference type="RefSeq" id="WP_088466431.1">
    <property type="nucleotide sequence ID" value="NZ_JAZHOJ010000001.1"/>
</dbReference>
<comment type="similarity">
    <text evidence="5">Belongs to the vitamin-B12 dependent methionine synthase family.</text>
</comment>